<name>A0AB39CCG3_9VIRU</name>
<protein>
    <submittedName>
        <fullName evidence="1">Uncharacterized protein</fullName>
    </submittedName>
</protein>
<accession>A0AB39CCG3</accession>
<proteinExistence type="predicted"/>
<sequence>MAIYIPKPEPIEVYQWHKNGDAPGDGVINGINSGAVVARHPTHGHFTGAQECPHCSKPIGQHGVIKKLFSKSSDNTIVKSVAELNRIMCPGNWLRVHRDEKKRILGYSIVRDRDLRERYVDLSTVPQPETKK</sequence>
<evidence type="ECO:0000313" key="1">
    <source>
        <dbReference type="EMBL" id="XDJ14642.1"/>
    </source>
</evidence>
<dbReference type="EMBL" id="PQ015378">
    <property type="protein sequence ID" value="XDJ14642.1"/>
    <property type="molecule type" value="Genomic_DNA"/>
</dbReference>
<organism evidence="1">
    <name type="scientific">Pseudomonas phage RVTF4</name>
    <dbReference type="NCBI Taxonomy" id="3236931"/>
    <lineage>
        <taxon>Viruses</taxon>
    </lineage>
</organism>
<reference evidence="1" key="1">
    <citation type="submission" date="2024-07" db="EMBL/GenBank/DDBJ databases">
        <authorList>
            <person name="Bringhurst R.M."/>
            <person name="Homer T.E."/>
        </authorList>
    </citation>
    <scope>NUCLEOTIDE SEQUENCE</scope>
</reference>